<comment type="subcellular location">
    <subcellularLocation>
        <location evidence="1">Cell membrane</location>
        <topology evidence="1">Multi-pass membrane protein</topology>
    </subcellularLocation>
</comment>
<keyword evidence="3 6" id="KW-0812">Transmembrane</keyword>
<evidence type="ECO:0000259" key="7">
    <source>
        <dbReference type="Pfam" id="PF00482"/>
    </source>
</evidence>
<name>A0ABV9SGS9_9ACTN</name>
<keyword evidence="2" id="KW-1003">Cell membrane</keyword>
<dbReference type="PANTHER" id="PTHR35007">
    <property type="entry name" value="INTEGRAL MEMBRANE PROTEIN-RELATED"/>
    <property type="match status" value="1"/>
</dbReference>
<accession>A0ABV9SGS9</accession>
<evidence type="ECO:0000256" key="6">
    <source>
        <dbReference type="SAM" id="Phobius"/>
    </source>
</evidence>
<evidence type="ECO:0000313" key="9">
    <source>
        <dbReference type="Proteomes" id="UP001595858"/>
    </source>
</evidence>
<keyword evidence="9" id="KW-1185">Reference proteome</keyword>
<feature type="transmembrane region" description="Helical" evidence="6">
    <location>
        <begin position="94"/>
        <end position="114"/>
    </location>
</feature>
<feature type="transmembrane region" description="Helical" evidence="6">
    <location>
        <begin position="157"/>
        <end position="178"/>
    </location>
</feature>
<evidence type="ECO:0000256" key="2">
    <source>
        <dbReference type="ARBA" id="ARBA00022475"/>
    </source>
</evidence>
<evidence type="ECO:0000256" key="1">
    <source>
        <dbReference type="ARBA" id="ARBA00004651"/>
    </source>
</evidence>
<feature type="domain" description="Type II secretion system protein GspF" evidence="7">
    <location>
        <begin position="160"/>
        <end position="288"/>
    </location>
</feature>
<dbReference type="Pfam" id="PF00482">
    <property type="entry name" value="T2SSF"/>
    <property type="match status" value="1"/>
</dbReference>
<organism evidence="8 9">
    <name type="scientific">Streptomonospora arabica</name>
    <dbReference type="NCBI Taxonomy" id="412417"/>
    <lineage>
        <taxon>Bacteria</taxon>
        <taxon>Bacillati</taxon>
        <taxon>Actinomycetota</taxon>
        <taxon>Actinomycetes</taxon>
        <taxon>Streptosporangiales</taxon>
        <taxon>Nocardiopsidaceae</taxon>
        <taxon>Streptomonospora</taxon>
    </lineage>
</organism>
<protein>
    <submittedName>
        <fullName evidence="8">Type II secretion system F family protein</fullName>
    </submittedName>
</protein>
<gene>
    <name evidence="8" type="ORF">ACFPCZ_06635</name>
</gene>
<reference evidence="9" key="1">
    <citation type="journal article" date="2019" name="Int. J. Syst. Evol. Microbiol.">
        <title>The Global Catalogue of Microorganisms (GCM) 10K type strain sequencing project: providing services to taxonomists for standard genome sequencing and annotation.</title>
        <authorList>
            <consortium name="The Broad Institute Genomics Platform"/>
            <consortium name="The Broad Institute Genome Sequencing Center for Infectious Disease"/>
            <person name="Wu L."/>
            <person name="Ma J."/>
        </authorList>
    </citation>
    <scope>NUCLEOTIDE SEQUENCE [LARGE SCALE GENOMIC DNA]</scope>
    <source>
        <strain evidence="9">CGMCC 4.7304</strain>
    </source>
</reference>
<evidence type="ECO:0000256" key="5">
    <source>
        <dbReference type="ARBA" id="ARBA00023136"/>
    </source>
</evidence>
<evidence type="ECO:0000256" key="4">
    <source>
        <dbReference type="ARBA" id="ARBA00022989"/>
    </source>
</evidence>
<evidence type="ECO:0000313" key="8">
    <source>
        <dbReference type="EMBL" id="MFC4866301.1"/>
    </source>
</evidence>
<dbReference type="PANTHER" id="PTHR35007:SF1">
    <property type="entry name" value="PILUS ASSEMBLY PROTEIN"/>
    <property type="match status" value="1"/>
</dbReference>
<sequence length="297" mass="30722">MSPLVVGVAGGAAFAAGVWIVFAVRFAGPRLVELLADPPPPAPRDQSVRPGGWSARLGAAGVPVLSALGLPTDRARTRLAICERDAAGYLAEKSTAAVLGIGLPPLLGAVLLALGVDVAGLYGVAVWALLAVVLWLAPDLSLRDEATKRRTRMRHTVAAFADLVVVALAGGAGVTGALDEAAHASPAPDLRRIRTALRAAAVQHRPPWEALRELGQRYDLDEFAELAASLQLAGADGARVRASLAAKATSLRTQHLAAMDADAQAATERMSLPVVVLFAGFLILIGFPALSLILTSL</sequence>
<feature type="transmembrane region" description="Helical" evidence="6">
    <location>
        <begin position="274"/>
        <end position="294"/>
    </location>
</feature>
<feature type="transmembrane region" description="Helical" evidence="6">
    <location>
        <begin position="120"/>
        <end position="137"/>
    </location>
</feature>
<keyword evidence="5 6" id="KW-0472">Membrane</keyword>
<dbReference type="EMBL" id="JBHSIY010000006">
    <property type="protein sequence ID" value="MFC4866301.1"/>
    <property type="molecule type" value="Genomic_DNA"/>
</dbReference>
<proteinExistence type="predicted"/>
<evidence type="ECO:0000256" key="3">
    <source>
        <dbReference type="ARBA" id="ARBA00022692"/>
    </source>
</evidence>
<dbReference type="RefSeq" id="WP_344139807.1">
    <property type="nucleotide sequence ID" value="NZ_BAAAQI010000001.1"/>
</dbReference>
<keyword evidence="4 6" id="KW-1133">Transmembrane helix</keyword>
<dbReference type="InterPro" id="IPR018076">
    <property type="entry name" value="T2SS_GspF_dom"/>
</dbReference>
<dbReference type="Proteomes" id="UP001595858">
    <property type="component" value="Unassembled WGS sequence"/>
</dbReference>
<comment type="caution">
    <text evidence="8">The sequence shown here is derived from an EMBL/GenBank/DDBJ whole genome shotgun (WGS) entry which is preliminary data.</text>
</comment>